<feature type="compositionally biased region" description="Low complexity" evidence="1">
    <location>
        <begin position="170"/>
        <end position="185"/>
    </location>
</feature>
<dbReference type="EMBL" id="ML975545">
    <property type="protein sequence ID" value="KAF1828460.1"/>
    <property type="molecule type" value="Genomic_DNA"/>
</dbReference>
<accession>A0A6A5JYC8</accession>
<dbReference type="AlphaFoldDB" id="A0A6A5JYC8"/>
<keyword evidence="3" id="KW-1185">Reference proteome</keyword>
<protein>
    <submittedName>
        <fullName evidence="2">Uncharacterized protein</fullName>
    </submittedName>
</protein>
<dbReference type="Proteomes" id="UP000800040">
    <property type="component" value="Unassembled WGS sequence"/>
</dbReference>
<feature type="compositionally biased region" description="Low complexity" evidence="1">
    <location>
        <begin position="25"/>
        <end position="35"/>
    </location>
</feature>
<evidence type="ECO:0000256" key="1">
    <source>
        <dbReference type="SAM" id="MobiDB-lite"/>
    </source>
</evidence>
<reference evidence="2" key="1">
    <citation type="submission" date="2020-01" db="EMBL/GenBank/DDBJ databases">
        <authorList>
            <consortium name="DOE Joint Genome Institute"/>
            <person name="Haridas S."/>
            <person name="Albert R."/>
            <person name="Binder M."/>
            <person name="Bloem J."/>
            <person name="Labutti K."/>
            <person name="Salamov A."/>
            <person name="Andreopoulos B."/>
            <person name="Baker S.E."/>
            <person name="Barry K."/>
            <person name="Bills G."/>
            <person name="Bluhm B.H."/>
            <person name="Cannon C."/>
            <person name="Castanera R."/>
            <person name="Culley D.E."/>
            <person name="Daum C."/>
            <person name="Ezra D."/>
            <person name="Gonzalez J.B."/>
            <person name="Henrissat B."/>
            <person name="Kuo A."/>
            <person name="Liang C."/>
            <person name="Lipzen A."/>
            <person name="Lutzoni F."/>
            <person name="Magnuson J."/>
            <person name="Mondo S."/>
            <person name="Nolan M."/>
            <person name="Ohm R."/>
            <person name="Pangilinan J."/>
            <person name="Park H.-J."/>
            <person name="Ramirez L."/>
            <person name="Alfaro M."/>
            <person name="Sun H."/>
            <person name="Tritt A."/>
            <person name="Yoshinaga Y."/>
            <person name="Zwiers L.-H."/>
            <person name="Turgeon B.G."/>
            <person name="Goodwin S.B."/>
            <person name="Spatafora J.W."/>
            <person name="Crous P.W."/>
            <person name="Grigoriev I.V."/>
        </authorList>
    </citation>
    <scope>NUCLEOTIDE SEQUENCE</scope>
    <source>
        <strain evidence="2">P77</strain>
    </source>
</reference>
<gene>
    <name evidence="2" type="ORF">BDW02DRAFT_563006</name>
</gene>
<dbReference type="OrthoDB" id="3898724at2759"/>
<feature type="region of interest" description="Disordered" evidence="1">
    <location>
        <begin position="166"/>
        <end position="205"/>
    </location>
</feature>
<evidence type="ECO:0000313" key="3">
    <source>
        <dbReference type="Proteomes" id="UP000800040"/>
    </source>
</evidence>
<feature type="compositionally biased region" description="Polar residues" evidence="1">
    <location>
        <begin position="191"/>
        <end position="202"/>
    </location>
</feature>
<name>A0A6A5JYC8_9PLEO</name>
<evidence type="ECO:0000313" key="2">
    <source>
        <dbReference type="EMBL" id="KAF1828460.1"/>
    </source>
</evidence>
<organism evidence="2 3">
    <name type="scientific">Decorospora gaudefroyi</name>
    <dbReference type="NCBI Taxonomy" id="184978"/>
    <lineage>
        <taxon>Eukaryota</taxon>
        <taxon>Fungi</taxon>
        <taxon>Dikarya</taxon>
        <taxon>Ascomycota</taxon>
        <taxon>Pezizomycotina</taxon>
        <taxon>Dothideomycetes</taxon>
        <taxon>Pleosporomycetidae</taxon>
        <taxon>Pleosporales</taxon>
        <taxon>Pleosporineae</taxon>
        <taxon>Pleosporaceae</taxon>
        <taxon>Decorospora</taxon>
    </lineage>
</organism>
<proteinExistence type="predicted"/>
<sequence>MATPAPSPNPIYHDPTQTRRRSSSRRSVASLSRSASHFESARTACPKDGDAFSYNPAHLRNWYVPQELWDRLSAPVQSSLAAVQHAGAAVLTGKSYYLSCNLSAFSNWLAGARYTCLPLGHVHRLEKHTENFDVSRADGKAPIEELLVQLDDLPPARFRTVSNAGSVFHSDTSSPPTNASSASESGCPSPVMSSTPMSQVASPASPICLGPPELSDNMNRGRERSFSTPLQPHDAYYATELSHLRTEALPRLRHKSYKVDTEWYEAKRQQQMTEADINAFEAFWREKKLKITALNEQGKRLASAVGLANTGLGWCAP</sequence>
<feature type="region of interest" description="Disordered" evidence="1">
    <location>
        <begin position="1"/>
        <end position="35"/>
    </location>
</feature>